<dbReference type="Pfam" id="PF01177">
    <property type="entry name" value="Asp_Glu_race"/>
    <property type="match status" value="1"/>
</dbReference>
<evidence type="ECO:0000313" key="2">
    <source>
        <dbReference type="EMBL" id="CAH0539580.1"/>
    </source>
</evidence>
<dbReference type="InterPro" id="IPR052186">
    <property type="entry name" value="Hydantoin_racemase-like"/>
</dbReference>
<keyword evidence="2" id="KW-0413">Isomerase</keyword>
<dbReference type="RefSeq" id="WP_237361557.1">
    <property type="nucleotide sequence ID" value="NZ_CAKLDM010000002.1"/>
</dbReference>
<name>A0ABN8E4C9_9VIBR</name>
<dbReference type="InterPro" id="IPR001920">
    <property type="entry name" value="Asp/Glu_race"/>
</dbReference>
<dbReference type="EC" id="5.1.99.5" evidence="2"/>
<comment type="similarity">
    <text evidence="1">Belongs to the HyuE racemase family.</text>
</comment>
<dbReference type="SUPFAM" id="SSF53681">
    <property type="entry name" value="Aspartate/glutamate racemase"/>
    <property type="match status" value="1"/>
</dbReference>
<keyword evidence="3" id="KW-1185">Reference proteome</keyword>
<dbReference type="InterPro" id="IPR015942">
    <property type="entry name" value="Asp/Glu/hydantoin_racemase"/>
</dbReference>
<dbReference type="PANTHER" id="PTHR28047">
    <property type="entry name" value="PROTEIN DCG1"/>
    <property type="match status" value="1"/>
</dbReference>
<gene>
    <name evidence="2" type="primary">hyuA</name>
    <name evidence="2" type="ORF">VMF7928_02255</name>
</gene>
<dbReference type="Proteomes" id="UP000838748">
    <property type="component" value="Unassembled WGS sequence"/>
</dbReference>
<dbReference type="InterPro" id="IPR053714">
    <property type="entry name" value="Iso_Racemase_Enz_sf"/>
</dbReference>
<dbReference type="PANTHER" id="PTHR28047:SF5">
    <property type="entry name" value="PROTEIN DCG1"/>
    <property type="match status" value="1"/>
</dbReference>
<dbReference type="EMBL" id="CAKLDM010000002">
    <property type="protein sequence ID" value="CAH0539580.1"/>
    <property type="molecule type" value="Genomic_DNA"/>
</dbReference>
<proteinExistence type="inferred from homology"/>
<comment type="caution">
    <text evidence="2">The sequence shown here is derived from an EMBL/GenBank/DDBJ whole genome shotgun (WGS) entry which is preliminary data.</text>
</comment>
<accession>A0ABN8E4C9</accession>
<evidence type="ECO:0000256" key="1">
    <source>
        <dbReference type="ARBA" id="ARBA00038414"/>
    </source>
</evidence>
<dbReference type="Gene3D" id="3.40.50.12500">
    <property type="match status" value="1"/>
</dbReference>
<sequence>MLIQIINPNTSKEITQKLATLAEHTKSKQTKVIVRSPQHGPRSIECFVDEQIASASLLDLVIQGESENVDAHIVACFSDPALYAAREVSSAPVIGIAEASFKFASTISAKFGIVTMLTRAIPMIQGLLFKYGYEKYCTNVRSAEIPVLDLNNISNQDYQSLYQECGKSISQDGAEAIVLGCAGMSELAQELSQQLGVPVIDGVSAAIKHAESLVQLGLSTSKSGQFSTPLSKEFIGRYNHLSSS</sequence>
<organism evidence="2 3">
    <name type="scientific">Vibrio marisflavi CECT 7928</name>
    <dbReference type="NCBI Taxonomy" id="634439"/>
    <lineage>
        <taxon>Bacteria</taxon>
        <taxon>Pseudomonadati</taxon>
        <taxon>Pseudomonadota</taxon>
        <taxon>Gammaproteobacteria</taxon>
        <taxon>Vibrionales</taxon>
        <taxon>Vibrionaceae</taxon>
        <taxon>Vibrio</taxon>
    </lineage>
</organism>
<protein>
    <submittedName>
        <fullName evidence="2">Hydantoin racemase</fullName>
        <ecNumber evidence="2">5.1.99.5</ecNumber>
    </submittedName>
</protein>
<reference evidence="2" key="1">
    <citation type="submission" date="2021-11" db="EMBL/GenBank/DDBJ databases">
        <authorList>
            <person name="Rodrigo-Torres L."/>
            <person name="Arahal R. D."/>
            <person name="Lucena T."/>
        </authorList>
    </citation>
    <scope>NUCLEOTIDE SEQUENCE</scope>
    <source>
        <strain evidence="2">CECT 7928</strain>
    </source>
</reference>
<evidence type="ECO:0000313" key="3">
    <source>
        <dbReference type="Proteomes" id="UP000838748"/>
    </source>
</evidence>
<dbReference type="GO" id="GO:0036348">
    <property type="term" value="F:hydantoin racemase activity"/>
    <property type="evidence" value="ECO:0007669"/>
    <property type="project" value="UniProtKB-EC"/>
</dbReference>